<name>A0A512BBC0_9BACT</name>
<accession>A0A512BBC0</accession>
<dbReference type="SUPFAM" id="SSF54160">
    <property type="entry name" value="Chromo domain-like"/>
    <property type="match status" value="1"/>
</dbReference>
<proteinExistence type="predicted"/>
<dbReference type="AlphaFoldDB" id="A0A512BBC0"/>
<keyword evidence="1" id="KW-0812">Transmembrane</keyword>
<dbReference type="Proteomes" id="UP000321513">
    <property type="component" value="Unassembled WGS sequence"/>
</dbReference>
<keyword evidence="3" id="KW-1185">Reference proteome</keyword>
<comment type="caution">
    <text evidence="2">The sequence shown here is derived from an EMBL/GenBank/DDBJ whole genome shotgun (WGS) entry which is preliminary data.</text>
</comment>
<reference evidence="2 3" key="1">
    <citation type="submission" date="2019-07" db="EMBL/GenBank/DDBJ databases">
        <title>Whole genome shotgun sequence of Segetibacter aerophilus NBRC 106135.</title>
        <authorList>
            <person name="Hosoyama A."/>
            <person name="Uohara A."/>
            <person name="Ohji S."/>
            <person name="Ichikawa N."/>
        </authorList>
    </citation>
    <scope>NUCLEOTIDE SEQUENCE [LARGE SCALE GENOMIC DNA]</scope>
    <source>
        <strain evidence="2 3">NBRC 106135</strain>
    </source>
</reference>
<protein>
    <submittedName>
        <fullName evidence="2">Uncharacterized protein</fullName>
    </submittedName>
</protein>
<gene>
    <name evidence="2" type="ORF">SAE01_17650</name>
</gene>
<organism evidence="2 3">
    <name type="scientific">Segetibacter aerophilus</name>
    <dbReference type="NCBI Taxonomy" id="670293"/>
    <lineage>
        <taxon>Bacteria</taxon>
        <taxon>Pseudomonadati</taxon>
        <taxon>Bacteroidota</taxon>
        <taxon>Chitinophagia</taxon>
        <taxon>Chitinophagales</taxon>
        <taxon>Chitinophagaceae</taxon>
        <taxon>Segetibacter</taxon>
    </lineage>
</organism>
<evidence type="ECO:0000256" key="1">
    <source>
        <dbReference type="SAM" id="Phobius"/>
    </source>
</evidence>
<dbReference type="Gene3D" id="2.30.30.140">
    <property type="match status" value="1"/>
</dbReference>
<sequence>MASVKSYGGGNILIFIFQLIFSVVSISSSAQTKQSYRNHEEIDVGGGMKVEILKCYGEGPTEECDCIYFKEKRQTGTRMKQNANRLKEEERAANLAKGITEPVAKSSSTARSVENRTDKAIPASIIPNPNAKPTPPGPTLEEAVKKADSVARASSQKMKEDLANAAHPDDSTEMDKVYIPNVTKTGETRLDASNLTGSADKIKRDTIVREIHKDTAISAIPAVVASQPIKEKAAESETAIVNGTAEIKSPAATISSASSDTIVEPKTKSTTNTPSLPVVTITNSNVDTADNWVKQYQKVNLVSSVKEESVSKTSLDEVNKEKTPDTLNISKAIIDKEKKDTQINTSNTTAASSDSMVANLALIKNNTSTSNVNLIGKSAEVNTKGEWEKATIIDKETEFLYKVHYLGRTSEHDEWVSVTQIRNIDTATFLENKPVAINTVKTLKVNNCSFEPPAPPVSNADRFSEKLAKRKIYESYIAANKGNTTKRTGITFLSMATESPYVNTVSVTAANVLEIKFAFAPAGAMIYPVKTQYKICEQEGGKTSSTTVSNYYGCFRNKTGAWTCALVE</sequence>
<dbReference type="RefSeq" id="WP_147203400.1">
    <property type="nucleotide sequence ID" value="NZ_BJYT01000006.1"/>
</dbReference>
<evidence type="ECO:0000313" key="3">
    <source>
        <dbReference type="Proteomes" id="UP000321513"/>
    </source>
</evidence>
<dbReference type="InterPro" id="IPR016197">
    <property type="entry name" value="Chromo-like_dom_sf"/>
</dbReference>
<feature type="transmembrane region" description="Helical" evidence="1">
    <location>
        <begin position="12"/>
        <end position="30"/>
    </location>
</feature>
<dbReference type="EMBL" id="BJYT01000006">
    <property type="protein sequence ID" value="GEO09269.1"/>
    <property type="molecule type" value="Genomic_DNA"/>
</dbReference>
<keyword evidence="1" id="KW-1133">Transmembrane helix</keyword>
<keyword evidence="1" id="KW-0472">Membrane</keyword>
<evidence type="ECO:0000313" key="2">
    <source>
        <dbReference type="EMBL" id="GEO09269.1"/>
    </source>
</evidence>